<keyword evidence="4" id="KW-1185">Reference proteome</keyword>
<dbReference type="RefSeq" id="WP_185060226.1">
    <property type="nucleotide sequence ID" value="NZ_BAABJP010000018.1"/>
</dbReference>
<feature type="transmembrane region" description="Helical" evidence="1">
    <location>
        <begin position="12"/>
        <end position="40"/>
    </location>
</feature>
<sequence>MAGPVVFRISALGHVAAITLVVCVTPVAATVPYGALLYLLPLGWMAGIVRLRTTVDGESVTARNIVRARRVAWTDITALRLRTRSRVSAVLIDGSELPLPAVRVRDLPLLAEVSDGRLPDLASPKE</sequence>
<keyword evidence="1" id="KW-0472">Membrane</keyword>
<reference evidence="4" key="1">
    <citation type="journal article" date="2019" name="Int. J. Syst. Evol. Microbiol.">
        <title>The Global Catalogue of Microorganisms (GCM) 10K type strain sequencing project: providing services to taxonomists for standard genome sequencing and annotation.</title>
        <authorList>
            <consortium name="The Broad Institute Genomics Platform"/>
            <consortium name="The Broad Institute Genome Sequencing Center for Infectious Disease"/>
            <person name="Wu L."/>
            <person name="Ma J."/>
        </authorList>
    </citation>
    <scope>NUCLEOTIDE SEQUENCE [LARGE SCALE GENOMIC DNA]</scope>
    <source>
        <strain evidence="4">JCM 18303</strain>
    </source>
</reference>
<dbReference type="Proteomes" id="UP001428817">
    <property type="component" value="Unassembled WGS sequence"/>
</dbReference>
<dbReference type="EMBL" id="BAABJP010000018">
    <property type="protein sequence ID" value="GAA5159193.1"/>
    <property type="molecule type" value="Genomic_DNA"/>
</dbReference>
<protein>
    <submittedName>
        <fullName evidence="3">PH domain-containing protein</fullName>
    </submittedName>
</protein>
<accession>A0ABP9Q9P1</accession>
<name>A0ABP9Q9P1_9PSEU</name>
<dbReference type="InterPro" id="IPR019692">
    <property type="entry name" value="CFP-6_PH"/>
</dbReference>
<evidence type="ECO:0000256" key="1">
    <source>
        <dbReference type="SAM" id="Phobius"/>
    </source>
</evidence>
<keyword evidence="1" id="KW-1133">Transmembrane helix</keyword>
<feature type="domain" description="Low molecular weight protein antigen 6 PH" evidence="2">
    <location>
        <begin position="50"/>
        <end position="120"/>
    </location>
</feature>
<evidence type="ECO:0000313" key="4">
    <source>
        <dbReference type="Proteomes" id="UP001428817"/>
    </source>
</evidence>
<proteinExistence type="predicted"/>
<gene>
    <name evidence="3" type="ORF">GCM10023321_39970</name>
</gene>
<keyword evidence="1" id="KW-0812">Transmembrane</keyword>
<evidence type="ECO:0000259" key="2">
    <source>
        <dbReference type="Pfam" id="PF10756"/>
    </source>
</evidence>
<comment type="caution">
    <text evidence="3">The sequence shown here is derived from an EMBL/GenBank/DDBJ whole genome shotgun (WGS) entry which is preliminary data.</text>
</comment>
<evidence type="ECO:0000313" key="3">
    <source>
        <dbReference type="EMBL" id="GAA5159193.1"/>
    </source>
</evidence>
<dbReference type="Pfam" id="PF10756">
    <property type="entry name" value="bPH_6"/>
    <property type="match status" value="1"/>
</dbReference>
<organism evidence="3 4">
    <name type="scientific">Pseudonocardia eucalypti</name>
    <dbReference type="NCBI Taxonomy" id="648755"/>
    <lineage>
        <taxon>Bacteria</taxon>
        <taxon>Bacillati</taxon>
        <taxon>Actinomycetota</taxon>
        <taxon>Actinomycetes</taxon>
        <taxon>Pseudonocardiales</taxon>
        <taxon>Pseudonocardiaceae</taxon>
        <taxon>Pseudonocardia</taxon>
    </lineage>
</organism>